<dbReference type="Pfam" id="PF02674">
    <property type="entry name" value="Colicin_V"/>
    <property type="match status" value="1"/>
</dbReference>
<dbReference type="PANTHER" id="PTHR36926:SF1">
    <property type="entry name" value="COLICIN V PRODUCTION PROTEIN"/>
    <property type="match status" value="1"/>
</dbReference>
<keyword evidence="4 5" id="KW-0472">Membrane</keyword>
<evidence type="ECO:0000256" key="5">
    <source>
        <dbReference type="SAM" id="Phobius"/>
    </source>
</evidence>
<dbReference type="InterPro" id="IPR003825">
    <property type="entry name" value="Colicin-V_CvpA"/>
</dbReference>
<feature type="transmembrane region" description="Helical" evidence="5">
    <location>
        <begin position="105"/>
        <end position="127"/>
    </location>
</feature>
<reference evidence="6 7" key="1">
    <citation type="submission" date="2017-01" db="EMBL/GenBank/DDBJ databases">
        <title>Genome sequencing of Arcobacter sp. LPB0137.</title>
        <authorList>
            <person name="Lee G.-W."/>
            <person name="Yi H."/>
        </authorList>
    </citation>
    <scope>NUCLEOTIDE SEQUENCE [LARGE SCALE GENOMIC DNA]</scope>
    <source>
        <strain evidence="6 7">LPB0137</strain>
    </source>
</reference>
<organism evidence="6 7">
    <name type="scientific">Poseidonibacter parvus</name>
    <dbReference type="NCBI Taxonomy" id="1850254"/>
    <lineage>
        <taxon>Bacteria</taxon>
        <taxon>Pseudomonadati</taxon>
        <taxon>Campylobacterota</taxon>
        <taxon>Epsilonproteobacteria</taxon>
        <taxon>Campylobacterales</taxon>
        <taxon>Arcobacteraceae</taxon>
        <taxon>Poseidonibacter</taxon>
    </lineage>
</organism>
<evidence type="ECO:0000256" key="2">
    <source>
        <dbReference type="ARBA" id="ARBA00022692"/>
    </source>
</evidence>
<keyword evidence="3 5" id="KW-1133">Transmembrane helix</keyword>
<gene>
    <name evidence="6" type="ORF">LPB137_04290</name>
</gene>
<evidence type="ECO:0000313" key="7">
    <source>
        <dbReference type="Proteomes" id="UP000186074"/>
    </source>
</evidence>
<keyword evidence="2 5" id="KW-0812">Transmembrane</keyword>
<name>A0A1P8KKP4_9BACT</name>
<dbReference type="OrthoDB" id="5334123at2"/>
<comment type="subcellular location">
    <subcellularLocation>
        <location evidence="1">Membrane</location>
        <topology evidence="1">Multi-pass membrane protein</topology>
    </subcellularLocation>
</comment>
<evidence type="ECO:0000313" key="6">
    <source>
        <dbReference type="EMBL" id="APW65114.1"/>
    </source>
</evidence>
<dbReference type="Proteomes" id="UP000186074">
    <property type="component" value="Chromosome"/>
</dbReference>
<feature type="transmembrane region" description="Helical" evidence="5">
    <location>
        <begin position="31"/>
        <end position="49"/>
    </location>
</feature>
<dbReference type="PANTHER" id="PTHR36926">
    <property type="entry name" value="COLICIN V PRODUCTION PROTEIN"/>
    <property type="match status" value="1"/>
</dbReference>
<dbReference type="STRING" id="1850254.LPB137_04290"/>
<keyword evidence="7" id="KW-1185">Reference proteome</keyword>
<dbReference type="GO" id="GO:0016020">
    <property type="term" value="C:membrane"/>
    <property type="evidence" value="ECO:0007669"/>
    <property type="project" value="UniProtKB-SubCell"/>
</dbReference>
<sequence length="264" mass="28818">MQEFTIFDMVILGITLVLGLKGLFRGLIKEVFGIIGIIGAIFVASRVSADIGNLIAPVLALENQTTIKLIGFIVALVGFWIIVYALGVIVSKIFSASGLGLFDRIFGFVFGAAKVFLIFSVIAYALYQVQSFKNAIDNKTVGSVVMPHLISVGSYIIKLDTSSITSSIEKTVDTVVDTAKDATKTEETPAKELKEDIEKSLEETKKDIKEGVESTINDVKKSVEEEVVKKVEETISNTTTVTEEQINTVKEKLQSIVNKTEENK</sequence>
<evidence type="ECO:0000256" key="1">
    <source>
        <dbReference type="ARBA" id="ARBA00004141"/>
    </source>
</evidence>
<dbReference type="EMBL" id="CP019070">
    <property type="protein sequence ID" value="APW65114.1"/>
    <property type="molecule type" value="Genomic_DNA"/>
</dbReference>
<feature type="transmembrane region" description="Helical" evidence="5">
    <location>
        <begin position="6"/>
        <end position="24"/>
    </location>
</feature>
<evidence type="ECO:0000256" key="4">
    <source>
        <dbReference type="ARBA" id="ARBA00023136"/>
    </source>
</evidence>
<dbReference type="InterPro" id="IPR052719">
    <property type="entry name" value="CvpA-like"/>
</dbReference>
<accession>A0A1P8KKP4</accession>
<proteinExistence type="predicted"/>
<protein>
    <submittedName>
        <fullName evidence="6">Colicin V synthesis protein</fullName>
    </submittedName>
</protein>
<dbReference type="RefSeq" id="WP_076084830.1">
    <property type="nucleotide sequence ID" value="NZ_CP019070.1"/>
</dbReference>
<evidence type="ECO:0000256" key="3">
    <source>
        <dbReference type="ARBA" id="ARBA00022989"/>
    </source>
</evidence>
<dbReference type="KEGG" id="alp:LPB137_04290"/>
<dbReference type="GO" id="GO:0009403">
    <property type="term" value="P:toxin biosynthetic process"/>
    <property type="evidence" value="ECO:0007669"/>
    <property type="project" value="InterPro"/>
</dbReference>
<feature type="transmembrane region" description="Helical" evidence="5">
    <location>
        <begin position="69"/>
        <end position="93"/>
    </location>
</feature>
<dbReference type="AlphaFoldDB" id="A0A1P8KKP4"/>